<organism evidence="3 4">
    <name type="scientific">Sediminitomix flava</name>
    <dbReference type="NCBI Taxonomy" id="379075"/>
    <lineage>
        <taxon>Bacteria</taxon>
        <taxon>Pseudomonadati</taxon>
        <taxon>Bacteroidota</taxon>
        <taxon>Cytophagia</taxon>
        <taxon>Cytophagales</taxon>
        <taxon>Flammeovirgaceae</taxon>
        <taxon>Sediminitomix</taxon>
    </lineage>
</organism>
<dbReference type="AlphaFoldDB" id="A0A315Z795"/>
<evidence type="ECO:0000313" key="3">
    <source>
        <dbReference type="EMBL" id="PWJ39285.1"/>
    </source>
</evidence>
<dbReference type="SMART" id="SM00014">
    <property type="entry name" value="acidPPc"/>
    <property type="match status" value="1"/>
</dbReference>
<keyword evidence="1" id="KW-0812">Transmembrane</keyword>
<reference evidence="3 4" key="1">
    <citation type="submission" date="2018-03" db="EMBL/GenBank/DDBJ databases">
        <title>Genomic Encyclopedia of Archaeal and Bacterial Type Strains, Phase II (KMG-II): from individual species to whole genera.</title>
        <authorList>
            <person name="Goeker M."/>
        </authorList>
    </citation>
    <scope>NUCLEOTIDE SEQUENCE [LARGE SCALE GENOMIC DNA]</scope>
    <source>
        <strain evidence="3 4">DSM 28229</strain>
    </source>
</reference>
<dbReference type="EMBL" id="QGDO01000006">
    <property type="protein sequence ID" value="PWJ39285.1"/>
    <property type="molecule type" value="Genomic_DNA"/>
</dbReference>
<keyword evidence="4" id="KW-1185">Reference proteome</keyword>
<comment type="caution">
    <text evidence="3">The sequence shown here is derived from an EMBL/GenBank/DDBJ whole genome shotgun (WGS) entry which is preliminary data.</text>
</comment>
<dbReference type="Gene3D" id="1.20.144.10">
    <property type="entry name" value="Phosphatidic acid phosphatase type 2/haloperoxidase"/>
    <property type="match status" value="2"/>
</dbReference>
<feature type="domain" description="Phosphatidic acid phosphatase type 2/haloperoxidase" evidence="2">
    <location>
        <begin position="61"/>
        <end position="177"/>
    </location>
</feature>
<feature type="transmembrane region" description="Helical" evidence="1">
    <location>
        <begin position="162"/>
        <end position="183"/>
    </location>
</feature>
<dbReference type="SUPFAM" id="SSF48317">
    <property type="entry name" value="Acid phosphatase/Vanadium-dependent haloperoxidase"/>
    <property type="match status" value="1"/>
</dbReference>
<feature type="transmembrane region" description="Helical" evidence="1">
    <location>
        <begin position="27"/>
        <end position="50"/>
    </location>
</feature>
<dbReference type="InterPro" id="IPR036938">
    <property type="entry name" value="PAP2/HPO_sf"/>
</dbReference>
<dbReference type="PANTHER" id="PTHR14969">
    <property type="entry name" value="SPHINGOSINE-1-PHOSPHATE PHOSPHOHYDROLASE"/>
    <property type="match status" value="1"/>
</dbReference>
<feature type="transmembrane region" description="Helical" evidence="1">
    <location>
        <begin position="109"/>
        <end position="130"/>
    </location>
</feature>
<dbReference type="InterPro" id="IPR000326">
    <property type="entry name" value="PAP2/HPO"/>
</dbReference>
<protein>
    <submittedName>
        <fullName evidence="3">Undecaprenyl-diphosphatase</fullName>
    </submittedName>
</protein>
<feature type="transmembrane region" description="Helical" evidence="1">
    <location>
        <begin position="137"/>
        <end position="156"/>
    </location>
</feature>
<evidence type="ECO:0000256" key="1">
    <source>
        <dbReference type="SAM" id="Phobius"/>
    </source>
</evidence>
<feature type="transmembrane region" description="Helical" evidence="1">
    <location>
        <begin position="57"/>
        <end position="79"/>
    </location>
</feature>
<dbReference type="CDD" id="cd03395">
    <property type="entry name" value="PAP2_like_4"/>
    <property type="match status" value="1"/>
</dbReference>
<keyword evidence="1" id="KW-1133">Transmembrane helix</keyword>
<evidence type="ECO:0000313" key="4">
    <source>
        <dbReference type="Proteomes" id="UP000245535"/>
    </source>
</evidence>
<dbReference type="RefSeq" id="WP_109621182.1">
    <property type="nucleotide sequence ID" value="NZ_QGDO01000006.1"/>
</dbReference>
<evidence type="ECO:0000259" key="2">
    <source>
        <dbReference type="SMART" id="SM00014"/>
    </source>
</evidence>
<accession>A0A315Z795</accession>
<dbReference type="OrthoDB" id="9789113at2"/>
<name>A0A315Z795_SEDFL</name>
<gene>
    <name evidence="3" type="ORF">BC781_106186</name>
</gene>
<dbReference type="Pfam" id="PF01569">
    <property type="entry name" value="PAP2"/>
    <property type="match status" value="1"/>
</dbReference>
<proteinExistence type="predicted"/>
<sequence length="196" mass="22347">MLEQLKQLDTELLIFLNGFHNETSDQIMFFVSESKTWIPLYALIIIGLWWKYGWKTMLACVLIMGAGVGLADYIASGIFKPYFARFRPSQDPELKEFVHIVNNYRGGKYGFASSHASTTFALATSIWLLLRKNHVWIFLFFFWAAFVAYSRIALGVHYPGDIIVGALIGVFSAQVAYRLGYFIDSKYANGTLKELK</sequence>
<keyword evidence="1" id="KW-0472">Membrane</keyword>
<dbReference type="Proteomes" id="UP000245535">
    <property type="component" value="Unassembled WGS sequence"/>
</dbReference>
<dbReference type="PANTHER" id="PTHR14969:SF13">
    <property type="entry name" value="AT30094P"/>
    <property type="match status" value="1"/>
</dbReference>